<evidence type="ECO:0000313" key="1">
    <source>
        <dbReference type="EMBL" id="MPC70771.1"/>
    </source>
</evidence>
<reference evidence="1 2" key="1">
    <citation type="submission" date="2019-05" db="EMBL/GenBank/DDBJ databases">
        <title>Another draft genome of Portunus trituberculatus and its Hox gene families provides insights of decapod evolution.</title>
        <authorList>
            <person name="Jeong J.-H."/>
            <person name="Song I."/>
            <person name="Kim S."/>
            <person name="Choi T."/>
            <person name="Kim D."/>
            <person name="Ryu S."/>
            <person name="Kim W."/>
        </authorList>
    </citation>
    <scope>NUCLEOTIDE SEQUENCE [LARGE SCALE GENOMIC DNA]</scope>
    <source>
        <tissue evidence="1">Muscle</tissue>
    </source>
</reference>
<dbReference type="Proteomes" id="UP000324222">
    <property type="component" value="Unassembled WGS sequence"/>
</dbReference>
<evidence type="ECO:0000313" key="2">
    <source>
        <dbReference type="Proteomes" id="UP000324222"/>
    </source>
</evidence>
<proteinExistence type="predicted"/>
<name>A0A5B7HDE2_PORTR</name>
<accession>A0A5B7HDE2</accession>
<dbReference type="EMBL" id="VSRR010031678">
    <property type="protein sequence ID" value="MPC70771.1"/>
    <property type="molecule type" value="Genomic_DNA"/>
</dbReference>
<dbReference type="AlphaFoldDB" id="A0A5B7HDE2"/>
<keyword evidence="2" id="KW-1185">Reference proteome</keyword>
<comment type="caution">
    <text evidence="1">The sequence shown here is derived from an EMBL/GenBank/DDBJ whole genome shotgun (WGS) entry which is preliminary data.</text>
</comment>
<organism evidence="1 2">
    <name type="scientific">Portunus trituberculatus</name>
    <name type="common">Swimming crab</name>
    <name type="synonym">Neptunus trituberculatus</name>
    <dbReference type="NCBI Taxonomy" id="210409"/>
    <lineage>
        <taxon>Eukaryota</taxon>
        <taxon>Metazoa</taxon>
        <taxon>Ecdysozoa</taxon>
        <taxon>Arthropoda</taxon>
        <taxon>Crustacea</taxon>
        <taxon>Multicrustacea</taxon>
        <taxon>Malacostraca</taxon>
        <taxon>Eumalacostraca</taxon>
        <taxon>Eucarida</taxon>
        <taxon>Decapoda</taxon>
        <taxon>Pleocyemata</taxon>
        <taxon>Brachyura</taxon>
        <taxon>Eubrachyura</taxon>
        <taxon>Portunoidea</taxon>
        <taxon>Portunidae</taxon>
        <taxon>Portuninae</taxon>
        <taxon>Portunus</taxon>
    </lineage>
</organism>
<protein>
    <submittedName>
        <fullName evidence="1">Uncharacterized protein</fullName>
    </submittedName>
</protein>
<sequence length="55" mass="6916">MVKPARCRPRQHEAWCRCWLSIARLLTQVPVYRIAHCYLIQKKIRLWRRYLHREI</sequence>
<gene>
    <name evidence="1" type="ORF">E2C01_065029</name>
</gene>